<proteinExistence type="predicted"/>
<feature type="compositionally biased region" description="Low complexity" evidence="1">
    <location>
        <begin position="321"/>
        <end position="332"/>
    </location>
</feature>
<name>A0A4U0WK90_9PEZI</name>
<feature type="non-terminal residue" evidence="2">
    <location>
        <position position="406"/>
    </location>
</feature>
<organism evidence="2 3">
    <name type="scientific">Friedmanniomyces simplex</name>
    <dbReference type="NCBI Taxonomy" id="329884"/>
    <lineage>
        <taxon>Eukaryota</taxon>
        <taxon>Fungi</taxon>
        <taxon>Dikarya</taxon>
        <taxon>Ascomycota</taxon>
        <taxon>Pezizomycotina</taxon>
        <taxon>Dothideomycetes</taxon>
        <taxon>Dothideomycetidae</taxon>
        <taxon>Mycosphaerellales</taxon>
        <taxon>Teratosphaeriaceae</taxon>
        <taxon>Friedmanniomyces</taxon>
    </lineage>
</organism>
<dbReference type="STRING" id="329884.A0A4U0WK90"/>
<dbReference type="OrthoDB" id="40579at2759"/>
<dbReference type="Proteomes" id="UP000309340">
    <property type="component" value="Unassembled WGS sequence"/>
</dbReference>
<feature type="compositionally biased region" description="Low complexity" evidence="1">
    <location>
        <begin position="63"/>
        <end position="72"/>
    </location>
</feature>
<protein>
    <recommendedName>
        <fullName evidence="4">Transcription factor domain-containing protein</fullName>
    </recommendedName>
</protein>
<dbReference type="AlphaFoldDB" id="A0A4U0WK90"/>
<keyword evidence="3" id="KW-1185">Reference proteome</keyword>
<evidence type="ECO:0008006" key="4">
    <source>
        <dbReference type="Google" id="ProtNLM"/>
    </source>
</evidence>
<gene>
    <name evidence="2" type="ORF">B0A55_12924</name>
</gene>
<feature type="region of interest" description="Disordered" evidence="1">
    <location>
        <begin position="313"/>
        <end position="332"/>
    </location>
</feature>
<sequence length="406" mass="44395">MGVPPEGAVAIPPYTEQLGPRAGMNPPVLNGSPPQQPHILKPASPKNSLAVIPEDKPRPLPVQPVVDGPPQQTFEHPTSGPTPAPLGMSPPVQTPGAYMHQTPMAGYETREESEAASSPRFMLDWSQMPMPMAFDGLVQPSMIMQPDMAYDPNAMHLVSPADALLPGMRDPGRGGAPLITPIESPKVERAFSDIELGSSAAAFHPRRHPSMNSAPDAHYDVAPIIAAQDAWSVFRCLPTIPSTSCPKTARLNLELLEQTLRNHEGWSTWTPHWDEGDFAGGDHLTVMQLHESTRDKLLAITQSFLHKALEIHRDHNPHNTPPSSHHSPGSHSGSNFVLLPPARVLEYFLRSYANSFERYYPLTSRGILDANELLHCYNDRAASLLVLIMIAQGSMNIPSKEARMLT</sequence>
<evidence type="ECO:0000313" key="2">
    <source>
        <dbReference type="EMBL" id="TKA62928.1"/>
    </source>
</evidence>
<evidence type="ECO:0000256" key="1">
    <source>
        <dbReference type="SAM" id="MobiDB-lite"/>
    </source>
</evidence>
<comment type="caution">
    <text evidence="2">The sequence shown here is derived from an EMBL/GenBank/DDBJ whole genome shotgun (WGS) entry which is preliminary data.</text>
</comment>
<feature type="region of interest" description="Disordered" evidence="1">
    <location>
        <begin position="1"/>
        <end position="87"/>
    </location>
</feature>
<dbReference type="EMBL" id="NAJQ01001004">
    <property type="protein sequence ID" value="TKA62928.1"/>
    <property type="molecule type" value="Genomic_DNA"/>
</dbReference>
<reference evidence="2 3" key="1">
    <citation type="submission" date="2017-03" db="EMBL/GenBank/DDBJ databases">
        <title>Genomes of endolithic fungi from Antarctica.</title>
        <authorList>
            <person name="Coleine C."/>
            <person name="Masonjones S."/>
            <person name="Stajich J.E."/>
        </authorList>
    </citation>
    <scope>NUCLEOTIDE SEQUENCE [LARGE SCALE GENOMIC DNA]</scope>
    <source>
        <strain evidence="2 3">CCFEE 5184</strain>
    </source>
</reference>
<evidence type="ECO:0000313" key="3">
    <source>
        <dbReference type="Proteomes" id="UP000309340"/>
    </source>
</evidence>
<accession>A0A4U0WK90</accession>